<organism evidence="2 3">
    <name type="scientific">Rhizoctonia solani</name>
    <dbReference type="NCBI Taxonomy" id="456999"/>
    <lineage>
        <taxon>Eukaryota</taxon>
        <taxon>Fungi</taxon>
        <taxon>Dikarya</taxon>
        <taxon>Basidiomycota</taxon>
        <taxon>Agaricomycotina</taxon>
        <taxon>Agaricomycetes</taxon>
        <taxon>Cantharellales</taxon>
        <taxon>Ceratobasidiaceae</taxon>
        <taxon>Rhizoctonia</taxon>
    </lineage>
</organism>
<feature type="transmembrane region" description="Helical" evidence="1">
    <location>
        <begin position="83"/>
        <end position="103"/>
    </location>
</feature>
<sequence length="428" mass="47658">MPPFTRSVAKARLRDVSTPPRTYADRVLTQMQRDSLWDSQAPPRKFSDARGLKDLIEIAVVFVVATILDITKDIVMISKKPIGWVLATYLVLMALSGTSELFVRTFMSPVCSLPLISGRIEYCNRDELSRRFSPDFPKLVSLQSRLEDVMDDSASSSIVAVDIKNSEMATTLVKISTLVAKDSLVERLNEFVVDAKTAGRNLQRFGGRVGGANTAKDSQAQISSGPVQRVMNAVSPIKVSGPQVIAARRKEVETMWYQATGMMDATIRKLIHEAEANIIALDKLESQLDLINEMILREDEGIRAKAEEVLGELWTKLGGNKKKLNSFRSHRMLLNEIRTYRKRALAHVSSTLVQLQGLSADLDDLRQRVVTPTLAGEEAGIPLEVHIGSMQKGTERLLEGRKRAREREDAYLQKVLSEGQERPSISAK</sequence>
<protein>
    <recommendedName>
        <fullName evidence="4">Transmembrane protein</fullName>
    </recommendedName>
</protein>
<name>A0A8H8NRP7_9AGAM</name>
<keyword evidence="1" id="KW-0812">Transmembrane</keyword>
<dbReference type="AlphaFoldDB" id="A0A8H8NRP7"/>
<accession>A0A8H8NRP7</accession>
<evidence type="ECO:0000313" key="2">
    <source>
        <dbReference type="EMBL" id="QRW17211.1"/>
    </source>
</evidence>
<gene>
    <name evidence="2" type="ORF">RhiXN_05213</name>
</gene>
<proteinExistence type="predicted"/>
<dbReference type="GeneID" id="67027492"/>
<keyword evidence="1" id="KW-0472">Membrane</keyword>
<dbReference type="KEGG" id="rsx:RhiXN_05213"/>
<keyword evidence="1" id="KW-1133">Transmembrane helix</keyword>
<evidence type="ECO:0000313" key="3">
    <source>
        <dbReference type="Proteomes" id="UP000650533"/>
    </source>
</evidence>
<dbReference type="RefSeq" id="XP_043177448.1">
    <property type="nucleotide sequence ID" value="XM_043325029.1"/>
</dbReference>
<evidence type="ECO:0000256" key="1">
    <source>
        <dbReference type="SAM" id="Phobius"/>
    </source>
</evidence>
<reference evidence="2" key="1">
    <citation type="submission" date="2020-05" db="EMBL/GenBank/DDBJ databases">
        <title>Evolutionary and genomic comparisons of hybrid uninucleate and nonhybrid Rhizoctonia fungi.</title>
        <authorList>
            <person name="Li C."/>
            <person name="Chen X."/>
        </authorList>
    </citation>
    <scope>NUCLEOTIDE SEQUENCE</scope>
    <source>
        <strain evidence="2">AG-1 IA</strain>
    </source>
</reference>
<dbReference type="EMBL" id="CP059659">
    <property type="protein sequence ID" value="QRW17211.1"/>
    <property type="molecule type" value="Genomic_DNA"/>
</dbReference>
<evidence type="ECO:0008006" key="4">
    <source>
        <dbReference type="Google" id="ProtNLM"/>
    </source>
</evidence>
<dbReference type="Proteomes" id="UP000650533">
    <property type="component" value="Chromosome 2"/>
</dbReference>